<dbReference type="RefSeq" id="WP_062225605.1">
    <property type="nucleotide sequence ID" value="NZ_BBWR01000002.1"/>
</dbReference>
<protein>
    <submittedName>
        <fullName evidence="5">1-acyl-sn-glycerol-3-phosphate acyltransferase</fullName>
    </submittedName>
</protein>
<dbReference type="CDD" id="cd07989">
    <property type="entry name" value="LPLAT_AGPAT-like"/>
    <property type="match status" value="1"/>
</dbReference>
<proteinExistence type="predicted"/>
<dbReference type="SMART" id="SM00563">
    <property type="entry name" value="PlsC"/>
    <property type="match status" value="1"/>
</dbReference>
<sequence>MIGALIVGLARFLVGGRPEWVGSLPSGLPRIYFANHGSHLDTVLLWAAIPEHYRGRTHPVAAADYWGRNRLTRAVSLGVLRSVLVDRRGGAAAGTDVLKPMEDVLNNGESLILFPEGTRGTERLPGPFKSGLYRLAERCPEVELVPVYLQNLSRAFPRGALLPVPISCGVRFGAPLARLPEEGRDAFLERARNAVIQLAEPA</sequence>
<dbReference type="SUPFAM" id="SSF69593">
    <property type="entry name" value="Glycerol-3-phosphate (1)-acyltransferase"/>
    <property type="match status" value="1"/>
</dbReference>
<keyword evidence="3 5" id="KW-0012">Acyltransferase</keyword>
<comment type="pathway">
    <text evidence="1">Lipid metabolism.</text>
</comment>
<dbReference type="OrthoDB" id="9808424at2"/>
<evidence type="ECO:0000313" key="5">
    <source>
        <dbReference type="EMBL" id="BAT28761.1"/>
    </source>
</evidence>
<dbReference type="Pfam" id="PF01553">
    <property type="entry name" value="Acyltransferase"/>
    <property type="match status" value="1"/>
</dbReference>
<dbReference type="AlphaFoldDB" id="A0A0N7KY53"/>
<dbReference type="PANTHER" id="PTHR10434:SF11">
    <property type="entry name" value="1-ACYL-SN-GLYCEROL-3-PHOSPHATE ACYLTRANSFERASE"/>
    <property type="match status" value="1"/>
</dbReference>
<dbReference type="EMBL" id="LC066377">
    <property type="protein sequence ID" value="BAT28761.1"/>
    <property type="molecule type" value="Genomic_DNA"/>
</dbReference>
<evidence type="ECO:0000256" key="3">
    <source>
        <dbReference type="ARBA" id="ARBA00023315"/>
    </source>
</evidence>
<evidence type="ECO:0000256" key="2">
    <source>
        <dbReference type="ARBA" id="ARBA00022679"/>
    </source>
</evidence>
<dbReference type="GO" id="GO:0003841">
    <property type="term" value="F:1-acylglycerol-3-phosphate O-acyltransferase activity"/>
    <property type="evidence" value="ECO:0007669"/>
    <property type="project" value="TreeGrafter"/>
</dbReference>
<reference evidence="5" key="1">
    <citation type="journal article" date="2015" name="Proc. Natl. Acad. Sci. U.S.A.">
        <title>Bacterial clade with the ribosomal RNA operon on a small plasmid rather than the chromosome.</title>
        <authorList>
            <person name="Anda M."/>
            <person name="Ohtsubo Y."/>
            <person name="Okubo T."/>
            <person name="Sugawara M."/>
            <person name="Nagata Y."/>
            <person name="Tsuda M."/>
            <person name="Minamisawa K."/>
            <person name="Mitsui H."/>
        </authorList>
    </citation>
    <scope>NUCLEOTIDE SEQUENCE</scope>
    <source>
        <strain evidence="5">JCM 14755</strain>
    </source>
</reference>
<accession>A0A0N7KY53</accession>
<organism evidence="5">
    <name type="scientific">Aureimonas frigidaquae</name>
    <dbReference type="NCBI Taxonomy" id="424757"/>
    <lineage>
        <taxon>Bacteria</taxon>
        <taxon>Pseudomonadati</taxon>
        <taxon>Pseudomonadota</taxon>
        <taxon>Alphaproteobacteria</taxon>
        <taxon>Hyphomicrobiales</taxon>
        <taxon>Aurantimonadaceae</taxon>
        <taxon>Aureimonas</taxon>
    </lineage>
</organism>
<evidence type="ECO:0000259" key="4">
    <source>
        <dbReference type="SMART" id="SM00563"/>
    </source>
</evidence>
<feature type="domain" description="Phospholipid/glycerol acyltransferase" evidence="4">
    <location>
        <begin position="30"/>
        <end position="152"/>
    </location>
</feature>
<dbReference type="GO" id="GO:0006654">
    <property type="term" value="P:phosphatidic acid biosynthetic process"/>
    <property type="evidence" value="ECO:0007669"/>
    <property type="project" value="TreeGrafter"/>
</dbReference>
<name>A0A0N7KY53_9HYPH</name>
<dbReference type="PANTHER" id="PTHR10434">
    <property type="entry name" value="1-ACYL-SN-GLYCEROL-3-PHOSPHATE ACYLTRANSFERASE"/>
    <property type="match status" value="1"/>
</dbReference>
<dbReference type="InterPro" id="IPR002123">
    <property type="entry name" value="Plipid/glycerol_acylTrfase"/>
</dbReference>
<evidence type="ECO:0000256" key="1">
    <source>
        <dbReference type="ARBA" id="ARBA00005189"/>
    </source>
</evidence>
<keyword evidence="2 5" id="KW-0808">Transferase</keyword>